<dbReference type="EMBL" id="QLTT01000014">
    <property type="protein sequence ID" value="RAS59474.1"/>
    <property type="molecule type" value="Genomic_DNA"/>
</dbReference>
<keyword evidence="2" id="KW-1185">Reference proteome</keyword>
<evidence type="ECO:0000313" key="2">
    <source>
        <dbReference type="Proteomes" id="UP000248714"/>
    </source>
</evidence>
<accession>A0ABX9DW12</accession>
<dbReference type="Proteomes" id="UP000248714">
    <property type="component" value="Unassembled WGS sequence"/>
</dbReference>
<evidence type="ECO:0000313" key="1">
    <source>
        <dbReference type="EMBL" id="RAS59474.1"/>
    </source>
</evidence>
<protein>
    <submittedName>
        <fullName evidence="1">Uncharacterized protein</fullName>
    </submittedName>
</protein>
<sequence>MRKRRNTIVSLAERRAAARTKHDARASYQRRWANLDRLRHGQTEPTTTTTNGIDLATLVEGAVGAVSGFEDQWVWCEEEIQKACARHRSEADRIWHVGVSLFYPTHKRMNLELVYRAHCRELLDRVVAGEDTRPGTAAEVICLLHNTSLISPLTSAATGLYMRMYQAAGLPEIPEFAEMLVNYEKIERFRIDDHEAEARAKLARPSRVVPTDITCSGQHHGETVDCVYMPSQLALIG</sequence>
<comment type="caution">
    <text evidence="1">The sequence shown here is derived from an EMBL/GenBank/DDBJ whole genome shotgun (WGS) entry which is preliminary data.</text>
</comment>
<gene>
    <name evidence="1" type="ORF">C8D87_11486</name>
</gene>
<reference evidence="1 2" key="1">
    <citation type="submission" date="2018-06" db="EMBL/GenBank/DDBJ databases">
        <title>Genomic Encyclopedia of Type Strains, Phase IV (KMG-IV): sequencing the most valuable type-strain genomes for metagenomic binning, comparative biology and taxonomic classification.</title>
        <authorList>
            <person name="Goeker M."/>
        </authorList>
    </citation>
    <scope>NUCLEOTIDE SEQUENCE [LARGE SCALE GENOMIC DNA]</scope>
    <source>
        <strain evidence="1 2">DSM 45479</strain>
    </source>
</reference>
<name>A0ABX9DW12_9PSEU</name>
<dbReference type="RefSeq" id="WP_112231912.1">
    <property type="nucleotide sequence ID" value="NZ_QLTT01000014.1"/>
</dbReference>
<organism evidence="1 2">
    <name type="scientific">Lentzea atacamensis</name>
    <dbReference type="NCBI Taxonomy" id="531938"/>
    <lineage>
        <taxon>Bacteria</taxon>
        <taxon>Bacillati</taxon>
        <taxon>Actinomycetota</taxon>
        <taxon>Actinomycetes</taxon>
        <taxon>Pseudonocardiales</taxon>
        <taxon>Pseudonocardiaceae</taxon>
        <taxon>Lentzea</taxon>
    </lineage>
</organism>
<proteinExistence type="predicted"/>